<proteinExistence type="inferred from homology"/>
<dbReference type="InterPro" id="IPR011078">
    <property type="entry name" value="PyrdxlP_homeostasis"/>
</dbReference>
<comment type="function">
    <text evidence="2">Pyridoxal 5'-phosphate (PLP)-binding protein, which is involved in PLP homeostasis.</text>
</comment>
<dbReference type="Gene3D" id="3.20.20.10">
    <property type="entry name" value="Alanine racemase"/>
    <property type="match status" value="1"/>
</dbReference>
<dbReference type="FunFam" id="3.20.20.10:FF:000018">
    <property type="entry name" value="Pyridoxal phosphate homeostasis protein"/>
    <property type="match status" value="1"/>
</dbReference>
<comment type="similarity">
    <text evidence="2 4">Belongs to the pyridoxal phosphate-binding protein YggS/PROSC family.</text>
</comment>
<keyword evidence="7" id="KW-1185">Reference proteome</keyword>
<comment type="cofactor">
    <cofactor evidence="3">
        <name>pyridoxal 5'-phosphate</name>
        <dbReference type="ChEBI" id="CHEBI:597326"/>
    </cofactor>
</comment>
<dbReference type="HAMAP" id="MF_02087">
    <property type="entry name" value="PLP_homeostasis"/>
    <property type="match status" value="1"/>
</dbReference>
<comment type="caution">
    <text evidence="6">The sequence shown here is derived from an EMBL/GenBank/DDBJ whole genome shotgun (WGS) entry which is preliminary data.</text>
</comment>
<dbReference type="PANTHER" id="PTHR10146:SF14">
    <property type="entry name" value="PYRIDOXAL PHOSPHATE HOMEOSTASIS PROTEIN"/>
    <property type="match status" value="1"/>
</dbReference>
<feature type="modified residue" description="N6-(pyridoxal phosphate)lysine" evidence="2 3">
    <location>
        <position position="48"/>
    </location>
</feature>
<dbReference type="PANTHER" id="PTHR10146">
    <property type="entry name" value="PROLINE SYNTHETASE CO-TRANSCRIBED BACTERIAL HOMOLOG PROTEIN"/>
    <property type="match status" value="1"/>
</dbReference>
<accession>A0A062VEB2</accession>
<dbReference type="GO" id="GO:0030170">
    <property type="term" value="F:pyridoxal phosphate binding"/>
    <property type="evidence" value="ECO:0007669"/>
    <property type="project" value="UniProtKB-UniRule"/>
</dbReference>
<gene>
    <name evidence="6" type="ORF">HPO_09063</name>
</gene>
<feature type="domain" description="Alanine racemase N-terminal" evidence="5">
    <location>
        <begin position="33"/>
        <end position="232"/>
    </location>
</feature>
<organism evidence="6 7">
    <name type="scientific">Hyphomonas polymorpha PS728</name>
    <dbReference type="NCBI Taxonomy" id="1280954"/>
    <lineage>
        <taxon>Bacteria</taxon>
        <taxon>Pseudomonadati</taxon>
        <taxon>Pseudomonadota</taxon>
        <taxon>Alphaproteobacteria</taxon>
        <taxon>Hyphomonadales</taxon>
        <taxon>Hyphomonadaceae</taxon>
        <taxon>Hyphomonas</taxon>
    </lineage>
</organism>
<evidence type="ECO:0000256" key="4">
    <source>
        <dbReference type="RuleBase" id="RU004514"/>
    </source>
</evidence>
<name>A0A062VEB2_9PROT</name>
<dbReference type="CDD" id="cd00635">
    <property type="entry name" value="PLPDE_III_YBL036c_like"/>
    <property type="match status" value="1"/>
</dbReference>
<dbReference type="PATRIC" id="fig|1280954.3.peg.1835"/>
<evidence type="ECO:0000256" key="2">
    <source>
        <dbReference type="HAMAP-Rule" id="MF_02087"/>
    </source>
</evidence>
<evidence type="ECO:0000256" key="3">
    <source>
        <dbReference type="PIRSR" id="PIRSR004848-1"/>
    </source>
</evidence>
<protein>
    <recommendedName>
        <fullName evidence="2">Pyridoxal phosphate homeostasis protein</fullName>
        <shortName evidence="2">PLP homeostasis protein</shortName>
    </recommendedName>
</protein>
<dbReference type="NCBIfam" id="TIGR00044">
    <property type="entry name" value="YggS family pyridoxal phosphate-dependent enzyme"/>
    <property type="match status" value="1"/>
</dbReference>
<dbReference type="STRING" id="1280954.HPO_09063"/>
<reference evidence="6 7" key="1">
    <citation type="journal article" date="2014" name="Antonie Van Leeuwenhoek">
        <title>Hyphomonas beringensis sp. nov. and Hyphomonas chukchiensis sp. nov., isolated from surface seawater of the Bering Sea and Chukchi Sea.</title>
        <authorList>
            <person name="Li C."/>
            <person name="Lai Q."/>
            <person name="Li G."/>
            <person name="Dong C."/>
            <person name="Wang J."/>
            <person name="Liao Y."/>
            <person name="Shao Z."/>
        </authorList>
    </citation>
    <scope>NUCLEOTIDE SEQUENCE [LARGE SCALE GENOMIC DNA]</scope>
    <source>
        <strain evidence="6 7">PS728</strain>
    </source>
</reference>
<dbReference type="SUPFAM" id="SSF51419">
    <property type="entry name" value="PLP-binding barrel"/>
    <property type="match status" value="1"/>
</dbReference>
<evidence type="ECO:0000259" key="5">
    <source>
        <dbReference type="Pfam" id="PF01168"/>
    </source>
</evidence>
<dbReference type="PIRSF" id="PIRSF004848">
    <property type="entry name" value="YBL036c_PLPDEIII"/>
    <property type="match status" value="1"/>
</dbReference>
<dbReference type="Proteomes" id="UP000027100">
    <property type="component" value="Unassembled WGS sequence"/>
</dbReference>
<dbReference type="InterPro" id="IPR029066">
    <property type="entry name" value="PLP-binding_barrel"/>
</dbReference>
<dbReference type="eggNOG" id="COG0325">
    <property type="taxonomic scope" value="Bacteria"/>
</dbReference>
<keyword evidence="1 2" id="KW-0663">Pyridoxal phosphate</keyword>
<dbReference type="Pfam" id="PF01168">
    <property type="entry name" value="Ala_racemase_N"/>
    <property type="match status" value="1"/>
</dbReference>
<sequence length="235" mass="25400">MRLELDWGFSLIMSTDSLNQDIANRRAEILAALAAASAPAPELIAVSKSQPDAAIEAILAAGQRVFGENRVQEAQAHWESRREAYPDLVLHLIGPLQTNKAADAVRLFDVIQTLDREKLADALANAMEKEGHRPQILIQVNTGEEPQKAGVIPSKVGDLLRYARQQAGLEVAGLMCIPPADEPAGPHFALLKKIARDYGLGIISMGMSSDYELAARYGATHVRVGTALFGDRSVL</sequence>
<evidence type="ECO:0000313" key="7">
    <source>
        <dbReference type="Proteomes" id="UP000027100"/>
    </source>
</evidence>
<dbReference type="InterPro" id="IPR001608">
    <property type="entry name" value="Ala_racemase_N"/>
</dbReference>
<evidence type="ECO:0000256" key="1">
    <source>
        <dbReference type="ARBA" id="ARBA00022898"/>
    </source>
</evidence>
<dbReference type="AlphaFoldDB" id="A0A062VEB2"/>
<evidence type="ECO:0000313" key="6">
    <source>
        <dbReference type="EMBL" id="KCZ98693.1"/>
    </source>
</evidence>
<dbReference type="EMBL" id="ARYM01000009">
    <property type="protein sequence ID" value="KCZ98693.1"/>
    <property type="molecule type" value="Genomic_DNA"/>
</dbReference>